<dbReference type="AlphaFoldDB" id="G6AU42"/>
<dbReference type="SUPFAM" id="SSF50630">
    <property type="entry name" value="Acid proteases"/>
    <property type="match status" value="1"/>
</dbReference>
<evidence type="ECO:0000313" key="5">
    <source>
        <dbReference type="Proteomes" id="UP000004407"/>
    </source>
</evidence>
<organism evidence="4 5">
    <name type="scientific">Leyella stercorea DSM 18206</name>
    <dbReference type="NCBI Taxonomy" id="1002367"/>
    <lineage>
        <taxon>Bacteria</taxon>
        <taxon>Pseudomonadati</taxon>
        <taxon>Bacteroidota</taxon>
        <taxon>Bacteroidia</taxon>
        <taxon>Bacteroidales</taxon>
        <taxon>Prevotellaceae</taxon>
        <taxon>Leyella</taxon>
    </lineage>
</organism>
<evidence type="ECO:0000256" key="2">
    <source>
        <dbReference type="ARBA" id="ARBA00022803"/>
    </source>
</evidence>
<dbReference type="Pfam" id="PF13975">
    <property type="entry name" value="gag-asp_proteas"/>
    <property type="match status" value="1"/>
</dbReference>
<dbReference type="GO" id="GO:0008233">
    <property type="term" value="F:peptidase activity"/>
    <property type="evidence" value="ECO:0007669"/>
    <property type="project" value="UniProtKB-KW"/>
</dbReference>
<dbReference type="SUPFAM" id="SSF48452">
    <property type="entry name" value="TPR-like"/>
    <property type="match status" value="2"/>
</dbReference>
<dbReference type="eggNOG" id="COG3577">
    <property type="taxonomic scope" value="Bacteria"/>
</dbReference>
<dbReference type="GO" id="GO:0006508">
    <property type="term" value="P:proteolysis"/>
    <property type="evidence" value="ECO:0007669"/>
    <property type="project" value="UniProtKB-KW"/>
</dbReference>
<keyword evidence="4" id="KW-0378">Hydrolase</keyword>
<dbReference type="Proteomes" id="UP000004407">
    <property type="component" value="Unassembled WGS sequence"/>
</dbReference>
<feature type="repeat" description="TPR" evidence="3">
    <location>
        <begin position="195"/>
        <end position="228"/>
    </location>
</feature>
<proteinExistence type="predicted"/>
<dbReference type="eggNOG" id="COG0457">
    <property type="taxonomic scope" value="Bacteria"/>
</dbReference>
<dbReference type="SMART" id="SM00028">
    <property type="entry name" value="TPR"/>
    <property type="match status" value="9"/>
</dbReference>
<feature type="repeat" description="TPR" evidence="3">
    <location>
        <begin position="268"/>
        <end position="301"/>
    </location>
</feature>
<gene>
    <name evidence="4" type="ORF">HMPREF0673_00126</name>
</gene>
<dbReference type="PROSITE" id="PS50005">
    <property type="entry name" value="TPR"/>
    <property type="match status" value="4"/>
</dbReference>
<dbReference type="Pfam" id="PF13431">
    <property type="entry name" value="TPR_17"/>
    <property type="match status" value="1"/>
</dbReference>
<dbReference type="InterPro" id="IPR021109">
    <property type="entry name" value="Peptidase_aspartic_dom_sf"/>
</dbReference>
<dbReference type="Gene3D" id="1.25.40.10">
    <property type="entry name" value="Tetratricopeptide repeat domain"/>
    <property type="match status" value="3"/>
</dbReference>
<keyword evidence="2 3" id="KW-0802">TPR repeat</keyword>
<evidence type="ECO:0000256" key="3">
    <source>
        <dbReference type="PROSITE-ProRule" id="PRU00339"/>
    </source>
</evidence>
<protein>
    <submittedName>
        <fullName evidence="4">Clan AA aspartic protease family</fullName>
    </submittedName>
</protein>
<reference evidence="4 5" key="1">
    <citation type="submission" date="2011-08" db="EMBL/GenBank/DDBJ databases">
        <authorList>
            <person name="Weinstock G."/>
            <person name="Sodergren E."/>
            <person name="Clifton S."/>
            <person name="Fulton L."/>
            <person name="Fulton B."/>
            <person name="Courtney L."/>
            <person name="Fronick C."/>
            <person name="Harrison M."/>
            <person name="Strong C."/>
            <person name="Farmer C."/>
            <person name="Delahaunty K."/>
            <person name="Markovic C."/>
            <person name="Hall O."/>
            <person name="Minx P."/>
            <person name="Tomlinson C."/>
            <person name="Mitreva M."/>
            <person name="Hou S."/>
            <person name="Chen J."/>
            <person name="Wollam A."/>
            <person name="Pepin K.H."/>
            <person name="Johnson M."/>
            <person name="Bhonagiri V."/>
            <person name="Zhang X."/>
            <person name="Suruliraj S."/>
            <person name="Warren W."/>
            <person name="Chinwalla A."/>
            <person name="Mardis E.R."/>
            <person name="Wilson R.K."/>
        </authorList>
    </citation>
    <scope>NUCLEOTIDE SEQUENCE [LARGE SCALE GENOMIC DNA]</scope>
    <source>
        <strain evidence="4 5">DSM 18206</strain>
    </source>
</reference>
<dbReference type="EMBL" id="AFZZ01000019">
    <property type="protein sequence ID" value="EHJ42067.1"/>
    <property type="molecule type" value="Genomic_DNA"/>
</dbReference>
<feature type="repeat" description="TPR" evidence="3">
    <location>
        <begin position="511"/>
        <end position="544"/>
    </location>
</feature>
<dbReference type="Gene3D" id="2.40.70.10">
    <property type="entry name" value="Acid Proteases"/>
    <property type="match status" value="1"/>
</dbReference>
<dbReference type="PANTHER" id="PTHR44858">
    <property type="entry name" value="TETRATRICOPEPTIDE REPEAT PROTEIN 6"/>
    <property type="match status" value="1"/>
</dbReference>
<dbReference type="PATRIC" id="fig|1002367.3.peg.100"/>
<keyword evidence="4" id="KW-0645">Protease</keyword>
<feature type="repeat" description="TPR" evidence="3">
    <location>
        <begin position="545"/>
        <end position="578"/>
    </location>
</feature>
<dbReference type="Pfam" id="PF13181">
    <property type="entry name" value="TPR_8"/>
    <property type="match status" value="2"/>
</dbReference>
<dbReference type="CDD" id="cd05483">
    <property type="entry name" value="retropepsin_like_bacteria"/>
    <property type="match status" value="1"/>
</dbReference>
<dbReference type="HOGENOM" id="CLU_451176_0_0_10"/>
<name>G6AU42_9BACT</name>
<comment type="caution">
    <text evidence="4">The sequence shown here is derived from an EMBL/GenBank/DDBJ whole genome shotgun (WGS) entry which is preliminary data.</text>
</comment>
<dbReference type="Pfam" id="PF13432">
    <property type="entry name" value="TPR_16"/>
    <property type="match status" value="1"/>
</dbReference>
<dbReference type="RefSeq" id="WP_007896755.1">
    <property type="nucleotide sequence ID" value="NZ_JH379344.1"/>
</dbReference>
<evidence type="ECO:0000256" key="1">
    <source>
        <dbReference type="ARBA" id="ARBA00022737"/>
    </source>
</evidence>
<dbReference type="PANTHER" id="PTHR44858:SF1">
    <property type="entry name" value="UDP-N-ACETYLGLUCOSAMINE--PEPTIDE N-ACETYLGLUCOSAMINYLTRANSFERASE SPINDLY-RELATED"/>
    <property type="match status" value="1"/>
</dbReference>
<accession>G6AU42</accession>
<dbReference type="InterPro" id="IPR050498">
    <property type="entry name" value="Ycf3"/>
</dbReference>
<dbReference type="GeneID" id="78336037"/>
<evidence type="ECO:0000313" key="4">
    <source>
        <dbReference type="EMBL" id="EHJ42067.1"/>
    </source>
</evidence>
<dbReference type="PROSITE" id="PS50293">
    <property type="entry name" value="TPR_REGION"/>
    <property type="match status" value="1"/>
</dbReference>
<dbReference type="InterPro" id="IPR011990">
    <property type="entry name" value="TPR-like_helical_dom_sf"/>
</dbReference>
<keyword evidence="1" id="KW-0677">Repeat</keyword>
<sequence>MNIKKQLLLFLFCMFYSYSCFGQVKITMERHGNVYYVPGKVNGLSMKFIFDTGASNVCLSLTEAIFMLKNGYIKEADLGEKGYTQIADGNIVENTKVILRNIEIGGVTINDVAAVITNSLDAPLLLGQSAIQKLGPIQLDGNMLVIANGKDIPSEAKAEKLYYKAYQQVEAKEYDKAIECSLEALKNTKAPRLRAMLYDNIGNAYSKKGDNNKALDSFSKALEADMSYTPSRYNLGVVNYEMKKYDDALRAFQLYISNMANKDSKSLSAAYCYIGQIFEKEGRYNESGENYLNSIRLNPSDIAYFGLADVCGITHNYEKAAENYRKGLEYAPNNMSSIKYYHKLGMCLVYMNKRNEAYDAFDNCIKTTSRNKELLFAVLDSSAIEENLRAFACECMALSLNAELWSARVAPNAQECIRRYNHIMSYNPPIPKELEMTVMDYYTLAKAYDFCKDTENVVRIIDMGLKKFDNDPELLFFKSLHMPSDSEECISIYKKILEKESLYTPQSFDYGTVYNNIAWGYCLQKKYNEALPYSLKAIELNPEHGYSWETLGELYFYLGQYEKCIDAMTKCIACNDDKQHKNAYEMRGKSYLKIGNTKEGKRDINKAKEM</sequence>
<dbReference type="InterPro" id="IPR034122">
    <property type="entry name" value="Retropepsin-like_bacterial"/>
</dbReference>
<dbReference type="InterPro" id="IPR019734">
    <property type="entry name" value="TPR_rpt"/>
</dbReference>